<dbReference type="Pfam" id="PF00814">
    <property type="entry name" value="TsaD"/>
    <property type="match status" value="1"/>
</dbReference>
<dbReference type="InterPro" id="IPR022450">
    <property type="entry name" value="TsaD"/>
</dbReference>
<dbReference type="NCBIfam" id="TIGR00329">
    <property type="entry name" value="gcp_kae1"/>
    <property type="match status" value="1"/>
</dbReference>
<reference evidence="10 11" key="1">
    <citation type="journal article" date="2016" name="Nat. Commun.">
        <title>Thousands of microbial genomes shed light on interconnected biogeochemical processes in an aquifer system.</title>
        <authorList>
            <person name="Anantharaman K."/>
            <person name="Brown C.T."/>
            <person name="Hug L.A."/>
            <person name="Sharon I."/>
            <person name="Castelle C.J."/>
            <person name="Probst A.J."/>
            <person name="Thomas B.C."/>
            <person name="Singh A."/>
            <person name="Wilkins M.J."/>
            <person name="Karaoz U."/>
            <person name="Brodie E.L."/>
            <person name="Williams K.H."/>
            <person name="Hubbard S.S."/>
            <person name="Banfield J.F."/>
        </authorList>
    </citation>
    <scope>NUCLEOTIDE SEQUENCE [LARGE SCALE GENOMIC DNA]</scope>
</reference>
<sequence length="345" mass="38142">MIILSIETSCDETAVAILEIKDQSFKVLANLVSSQINIHKKYGGVVPEVAARKHLENLLPLLEKAMKQAKVTQKDIEAISVVYGPGLITSLIVGIETAKTLSLVWQKSLIPVNHIKAHILANLIEGEQGEFRKILFPALCLVVSGGHTSLVLLKDLNTFKTIGQTRDDAVGEAFDKVAKILGLGYPGGPIIAEKAENANKEFFKLPRPMINSHDFDFSFSGLKTAVRMEWGKERFRDKEAIKGMCASFQQACIDVLASKTIVAAKKFNVKTVLLGGGVSANKELRKQMESAVKDLEKVDFFQPDLHLTTDNALMVAIAAYFEYKEGKERFKNTWKSIKVEPNLEL</sequence>
<dbReference type="GO" id="GO:0061711">
    <property type="term" value="F:tRNA N(6)-L-threonylcarbamoyladenine synthase activity"/>
    <property type="evidence" value="ECO:0007669"/>
    <property type="project" value="UniProtKB-EC"/>
</dbReference>
<organism evidence="10 11">
    <name type="scientific">Candidatus Buchananbacteria bacterium RBG_13_36_9</name>
    <dbReference type="NCBI Taxonomy" id="1797530"/>
    <lineage>
        <taxon>Bacteria</taxon>
        <taxon>Candidatus Buchananiibacteriota</taxon>
    </lineage>
</organism>
<evidence type="ECO:0000256" key="4">
    <source>
        <dbReference type="ARBA" id="ARBA00022723"/>
    </source>
</evidence>
<feature type="domain" description="Gcp-like" evidence="9">
    <location>
        <begin position="26"/>
        <end position="316"/>
    </location>
</feature>
<comment type="caution">
    <text evidence="10">The sequence shown here is derived from an EMBL/GenBank/DDBJ whole genome shotgun (WGS) entry which is preliminary data.</text>
</comment>
<feature type="binding site" evidence="8">
    <location>
        <position position="188"/>
    </location>
    <ligand>
        <name>substrate</name>
    </ligand>
</feature>
<dbReference type="HAMAP" id="MF_01445">
    <property type="entry name" value="TsaD"/>
    <property type="match status" value="1"/>
</dbReference>
<accession>A0A1G1XLC3</accession>
<evidence type="ECO:0000259" key="9">
    <source>
        <dbReference type="Pfam" id="PF00814"/>
    </source>
</evidence>
<comment type="similarity">
    <text evidence="8">Belongs to the KAE1 / TsaD family.</text>
</comment>
<proteinExistence type="inferred from homology"/>
<dbReference type="EC" id="2.3.1.234" evidence="8"/>
<keyword evidence="4 8" id="KW-0479">Metal-binding</keyword>
<dbReference type="GO" id="GO:0002949">
    <property type="term" value="P:tRNA threonylcarbamoyladenosine modification"/>
    <property type="evidence" value="ECO:0007669"/>
    <property type="project" value="UniProtKB-UniRule"/>
</dbReference>
<feature type="binding site" evidence="8">
    <location>
        <position position="114"/>
    </location>
    <ligand>
        <name>Fe cation</name>
        <dbReference type="ChEBI" id="CHEBI:24875"/>
    </ligand>
</feature>
<comment type="catalytic activity">
    <reaction evidence="7 8">
        <text>L-threonylcarbamoyladenylate + adenosine(37) in tRNA = N(6)-L-threonylcarbamoyladenosine(37) in tRNA + AMP + H(+)</text>
        <dbReference type="Rhea" id="RHEA:37059"/>
        <dbReference type="Rhea" id="RHEA-COMP:10162"/>
        <dbReference type="Rhea" id="RHEA-COMP:10163"/>
        <dbReference type="ChEBI" id="CHEBI:15378"/>
        <dbReference type="ChEBI" id="CHEBI:73682"/>
        <dbReference type="ChEBI" id="CHEBI:74411"/>
        <dbReference type="ChEBI" id="CHEBI:74418"/>
        <dbReference type="ChEBI" id="CHEBI:456215"/>
        <dbReference type="EC" id="2.3.1.234"/>
    </reaction>
</comment>
<comment type="function">
    <text evidence="8">Required for the formation of a threonylcarbamoyl group on adenosine at position 37 (t(6)A37) in tRNAs that read codons beginning with adenine. Is involved in the transfer of the threonylcarbamoyl moiety of threonylcarbamoyl-AMP (TC-AMP) to the N6 group of A37, together with TsaE and TsaB. TsaD likely plays a direct catalytic role in this reaction.</text>
</comment>
<dbReference type="Gene3D" id="3.30.420.40">
    <property type="match status" value="2"/>
</dbReference>
<feature type="binding site" evidence="8">
    <location>
        <position position="175"/>
    </location>
    <ligand>
        <name>substrate</name>
    </ligand>
</feature>
<dbReference type="FunFam" id="3.30.420.40:FF:000040">
    <property type="entry name" value="tRNA N6-adenosine threonylcarbamoyltransferase"/>
    <property type="match status" value="1"/>
</dbReference>
<dbReference type="InterPro" id="IPR043129">
    <property type="entry name" value="ATPase_NBD"/>
</dbReference>
<comment type="caution">
    <text evidence="8">Lacks conserved residue(s) required for the propagation of feature annotation.</text>
</comment>
<evidence type="ECO:0000256" key="7">
    <source>
        <dbReference type="ARBA" id="ARBA00048117"/>
    </source>
</evidence>
<dbReference type="InterPro" id="IPR017861">
    <property type="entry name" value="KAE1/TsaD"/>
</dbReference>
<dbReference type="CDD" id="cd24133">
    <property type="entry name" value="ASKHA_NBD_TsaD_bac"/>
    <property type="match status" value="1"/>
</dbReference>
<dbReference type="FunFam" id="3.30.420.40:FF:000012">
    <property type="entry name" value="tRNA N6-adenosine threonylcarbamoyltransferase"/>
    <property type="match status" value="1"/>
</dbReference>
<evidence type="ECO:0000256" key="5">
    <source>
        <dbReference type="ARBA" id="ARBA00023004"/>
    </source>
</evidence>
<dbReference type="EMBL" id="MHHZ01000023">
    <property type="protein sequence ID" value="OGY40883.1"/>
    <property type="molecule type" value="Genomic_DNA"/>
</dbReference>
<dbReference type="GO" id="GO:0005737">
    <property type="term" value="C:cytoplasm"/>
    <property type="evidence" value="ECO:0007669"/>
    <property type="project" value="UniProtKB-SubCell"/>
</dbReference>
<dbReference type="PRINTS" id="PR00789">
    <property type="entry name" value="OSIALOPTASE"/>
</dbReference>
<protein>
    <recommendedName>
        <fullName evidence="8">tRNA N6-adenosine threonylcarbamoyltransferase</fullName>
        <ecNumber evidence="8">2.3.1.234</ecNumber>
    </recommendedName>
    <alternativeName>
        <fullName evidence="8">N6-L-threonylcarbamoyladenine synthase</fullName>
        <shortName evidence="8">t(6)A synthase</shortName>
    </alternativeName>
    <alternativeName>
        <fullName evidence="8">t(6)A37 threonylcarbamoyladenosine biosynthesis protein TsaD</fullName>
    </alternativeName>
    <alternativeName>
        <fullName evidence="8">tRNA threonylcarbamoyladenosine biosynthesis protein TsaD</fullName>
    </alternativeName>
</protein>
<keyword evidence="1 8" id="KW-0963">Cytoplasm</keyword>
<dbReference type="AlphaFoldDB" id="A0A1G1XLC3"/>
<keyword evidence="2 8" id="KW-0808">Transferase</keyword>
<keyword evidence="3 8" id="KW-0819">tRNA processing</keyword>
<feature type="binding site" evidence="8">
    <location>
        <position position="281"/>
    </location>
    <ligand>
        <name>substrate</name>
    </ligand>
</feature>
<name>A0A1G1XLC3_9BACT</name>
<evidence type="ECO:0000256" key="6">
    <source>
        <dbReference type="ARBA" id="ARBA00023315"/>
    </source>
</evidence>
<evidence type="ECO:0000256" key="8">
    <source>
        <dbReference type="HAMAP-Rule" id="MF_01445"/>
    </source>
</evidence>
<dbReference type="PANTHER" id="PTHR11735">
    <property type="entry name" value="TRNA N6-ADENOSINE THREONYLCARBAMOYLTRANSFERASE"/>
    <property type="match status" value="1"/>
</dbReference>
<evidence type="ECO:0000256" key="3">
    <source>
        <dbReference type="ARBA" id="ARBA00022694"/>
    </source>
</evidence>
<feature type="binding site" evidence="8">
    <location>
        <position position="310"/>
    </location>
    <ligand>
        <name>Fe cation</name>
        <dbReference type="ChEBI" id="CHEBI:24875"/>
    </ligand>
</feature>
<gene>
    <name evidence="8" type="primary">tsaD</name>
    <name evidence="10" type="ORF">A2Y82_03355</name>
</gene>
<dbReference type="SUPFAM" id="SSF53067">
    <property type="entry name" value="Actin-like ATPase domain"/>
    <property type="match status" value="2"/>
</dbReference>
<comment type="cofactor">
    <cofactor evidence="8">
        <name>Fe(2+)</name>
        <dbReference type="ChEBI" id="CHEBI:29033"/>
    </cofactor>
    <text evidence="8">Binds 1 Fe(2+) ion per subunit.</text>
</comment>
<evidence type="ECO:0000256" key="2">
    <source>
        <dbReference type="ARBA" id="ARBA00022679"/>
    </source>
</evidence>
<evidence type="ECO:0000313" key="10">
    <source>
        <dbReference type="EMBL" id="OGY40883.1"/>
    </source>
</evidence>
<dbReference type="NCBIfam" id="TIGR03723">
    <property type="entry name" value="T6A_TsaD_YgjD"/>
    <property type="match status" value="1"/>
</dbReference>
<dbReference type="PANTHER" id="PTHR11735:SF6">
    <property type="entry name" value="TRNA N6-ADENOSINE THREONYLCARBAMOYLTRANSFERASE, MITOCHONDRIAL"/>
    <property type="match status" value="1"/>
</dbReference>
<dbReference type="GO" id="GO:0005506">
    <property type="term" value="F:iron ion binding"/>
    <property type="evidence" value="ECO:0007669"/>
    <property type="project" value="UniProtKB-UniRule"/>
</dbReference>
<dbReference type="InterPro" id="IPR000905">
    <property type="entry name" value="Gcp-like_dom"/>
</dbReference>
<dbReference type="Proteomes" id="UP000176498">
    <property type="component" value="Unassembled WGS sequence"/>
</dbReference>
<keyword evidence="5 8" id="KW-0408">Iron</keyword>
<feature type="binding site" evidence="8">
    <location>
        <position position="118"/>
    </location>
    <ligand>
        <name>Fe cation</name>
        <dbReference type="ChEBI" id="CHEBI:24875"/>
    </ligand>
</feature>
<keyword evidence="6 8" id="KW-0012">Acyltransferase</keyword>
<evidence type="ECO:0000256" key="1">
    <source>
        <dbReference type="ARBA" id="ARBA00022490"/>
    </source>
</evidence>
<evidence type="ECO:0000313" key="11">
    <source>
        <dbReference type="Proteomes" id="UP000176498"/>
    </source>
</evidence>
<comment type="subcellular location">
    <subcellularLocation>
        <location evidence="8">Cytoplasm</location>
    </subcellularLocation>
</comment>
<feature type="binding site" evidence="8">
    <location>
        <begin position="142"/>
        <end position="146"/>
    </location>
    <ligand>
        <name>substrate</name>
    </ligand>
</feature>